<evidence type="ECO:0000256" key="2">
    <source>
        <dbReference type="ARBA" id="ARBA00022475"/>
    </source>
</evidence>
<feature type="transmembrane region" description="Helical" evidence="6">
    <location>
        <begin position="170"/>
        <end position="188"/>
    </location>
</feature>
<gene>
    <name evidence="7" type="ORF">UFOPK3444_00220</name>
</gene>
<keyword evidence="2" id="KW-1003">Cell membrane</keyword>
<dbReference type="Pfam" id="PF09678">
    <property type="entry name" value="Caa3_CtaG"/>
    <property type="match status" value="1"/>
</dbReference>
<evidence type="ECO:0000256" key="1">
    <source>
        <dbReference type="ARBA" id="ARBA00004651"/>
    </source>
</evidence>
<dbReference type="GO" id="GO:0005886">
    <property type="term" value="C:plasma membrane"/>
    <property type="evidence" value="ECO:0007669"/>
    <property type="project" value="UniProtKB-SubCell"/>
</dbReference>
<feature type="transmembrane region" description="Helical" evidence="6">
    <location>
        <begin position="97"/>
        <end position="116"/>
    </location>
</feature>
<evidence type="ECO:0000256" key="6">
    <source>
        <dbReference type="SAM" id="Phobius"/>
    </source>
</evidence>
<reference evidence="7" key="1">
    <citation type="submission" date="2020-05" db="EMBL/GenBank/DDBJ databases">
        <authorList>
            <person name="Chiriac C."/>
            <person name="Salcher M."/>
            <person name="Ghai R."/>
            <person name="Kavagutti S V."/>
        </authorList>
    </citation>
    <scope>NUCLEOTIDE SEQUENCE</scope>
</reference>
<evidence type="ECO:0000313" key="7">
    <source>
        <dbReference type="EMBL" id="CAB4861803.1"/>
    </source>
</evidence>
<evidence type="ECO:0000256" key="3">
    <source>
        <dbReference type="ARBA" id="ARBA00022692"/>
    </source>
</evidence>
<feature type="transmembrane region" description="Helical" evidence="6">
    <location>
        <begin position="26"/>
        <end position="47"/>
    </location>
</feature>
<dbReference type="EMBL" id="CAFBLU010000002">
    <property type="protein sequence ID" value="CAB4861803.1"/>
    <property type="molecule type" value="Genomic_DNA"/>
</dbReference>
<comment type="subcellular location">
    <subcellularLocation>
        <location evidence="1">Cell membrane</location>
        <topology evidence="1">Multi-pass membrane protein</topology>
    </subcellularLocation>
</comment>
<keyword evidence="4 6" id="KW-1133">Transmembrane helix</keyword>
<dbReference type="AlphaFoldDB" id="A0A6J7D3T2"/>
<keyword evidence="3 6" id="KW-0812">Transmembrane</keyword>
<proteinExistence type="predicted"/>
<organism evidence="7">
    <name type="scientific">freshwater metagenome</name>
    <dbReference type="NCBI Taxonomy" id="449393"/>
    <lineage>
        <taxon>unclassified sequences</taxon>
        <taxon>metagenomes</taxon>
        <taxon>ecological metagenomes</taxon>
    </lineage>
</organism>
<dbReference type="InterPro" id="IPR019108">
    <property type="entry name" value="Caa3_assmbl_CtaG-rel"/>
</dbReference>
<protein>
    <submittedName>
        <fullName evidence="7">Unannotated protein</fullName>
    </submittedName>
</protein>
<feature type="transmembrane region" description="Helical" evidence="6">
    <location>
        <begin position="242"/>
        <end position="264"/>
    </location>
</feature>
<feature type="transmembrane region" description="Helical" evidence="6">
    <location>
        <begin position="128"/>
        <end position="150"/>
    </location>
</feature>
<sequence length="287" mass="30997">MRQPATIKRVSAADLLATAPPAGPDAGSPLVAVIGGLYLAVYLWRWISCRRDPKTRSPGVGRLIAFAAGCGLMALALGPPLDRWAEQSATVHMVQHVVLLDLIPILLFAGLTKAMLRPITKRLHGVEAKVGFLALPAFAVVAYCGLMYAWHVPALYNQALKNSSVHALEHMTLLAAGILYWWHLMSPVRVRYHLAGTGPVLYMATTKILVGILGIVLIFSPSSLYAYTGSFMGMDPLTDQHVAGTVMATEQTLVMGIAFAVLFLKMLADSERRQLQEDVAAEAPSRA</sequence>
<keyword evidence="5 6" id="KW-0472">Membrane</keyword>
<feature type="transmembrane region" description="Helical" evidence="6">
    <location>
        <begin position="200"/>
        <end position="222"/>
    </location>
</feature>
<evidence type="ECO:0000256" key="4">
    <source>
        <dbReference type="ARBA" id="ARBA00022989"/>
    </source>
</evidence>
<accession>A0A6J7D3T2</accession>
<feature type="transmembrane region" description="Helical" evidence="6">
    <location>
        <begin position="59"/>
        <end position="77"/>
    </location>
</feature>
<name>A0A6J7D3T2_9ZZZZ</name>
<evidence type="ECO:0000256" key="5">
    <source>
        <dbReference type="ARBA" id="ARBA00023136"/>
    </source>
</evidence>